<organism evidence="1 2">
    <name type="scientific">Haloactinomyces albus</name>
    <dbReference type="NCBI Taxonomy" id="1352928"/>
    <lineage>
        <taxon>Bacteria</taxon>
        <taxon>Bacillati</taxon>
        <taxon>Actinomycetota</taxon>
        <taxon>Actinomycetes</taxon>
        <taxon>Actinopolysporales</taxon>
        <taxon>Actinopolysporaceae</taxon>
        <taxon>Haloactinomyces</taxon>
    </lineage>
</organism>
<dbReference type="AlphaFoldDB" id="A0AAE3ZCR5"/>
<dbReference type="EMBL" id="JAVDXW010000001">
    <property type="protein sequence ID" value="MDR7301283.1"/>
    <property type="molecule type" value="Genomic_DNA"/>
</dbReference>
<dbReference type="InterPro" id="IPR045596">
    <property type="entry name" value="DUF6459"/>
</dbReference>
<dbReference type="Proteomes" id="UP001180845">
    <property type="component" value="Unassembled WGS sequence"/>
</dbReference>
<gene>
    <name evidence="1" type="ORF">JOF55_001464</name>
</gene>
<dbReference type="RefSeq" id="WP_310271478.1">
    <property type="nucleotide sequence ID" value="NZ_JAVDXW010000001.1"/>
</dbReference>
<evidence type="ECO:0000313" key="2">
    <source>
        <dbReference type="Proteomes" id="UP001180845"/>
    </source>
</evidence>
<accession>A0AAE3ZCR5</accession>
<evidence type="ECO:0000313" key="1">
    <source>
        <dbReference type="EMBL" id="MDR7301283.1"/>
    </source>
</evidence>
<dbReference type="Pfam" id="PF20060">
    <property type="entry name" value="DUF6459"/>
    <property type="match status" value="1"/>
</dbReference>
<reference evidence="1" key="1">
    <citation type="submission" date="2023-07" db="EMBL/GenBank/DDBJ databases">
        <title>Sequencing the genomes of 1000 actinobacteria strains.</title>
        <authorList>
            <person name="Klenk H.-P."/>
        </authorList>
    </citation>
    <scope>NUCLEOTIDE SEQUENCE</scope>
    <source>
        <strain evidence="1">DSM 45977</strain>
    </source>
</reference>
<keyword evidence="2" id="KW-1185">Reference proteome</keyword>
<evidence type="ECO:0008006" key="3">
    <source>
        <dbReference type="Google" id="ProtNLM"/>
    </source>
</evidence>
<name>A0AAE3ZCR5_9ACTN</name>
<sequence length="117" mass="12696">MAEPPESSVTCGPGDRTASALASRTVGRLLDVLAGRRPLHQIRHWVSAPVAGFLAAMVRGRSTADPVYHLRSVHACLTSARTVEACAVIADTRRVRALTIRLERQSTQWSCTMLAFV</sequence>
<comment type="caution">
    <text evidence="1">The sequence shown here is derived from an EMBL/GenBank/DDBJ whole genome shotgun (WGS) entry which is preliminary data.</text>
</comment>
<proteinExistence type="predicted"/>
<protein>
    <recommendedName>
        <fullName evidence="3">3-hydroxyacyl-CoA dehydrogenase</fullName>
    </recommendedName>
</protein>